<dbReference type="Proteomes" id="UP000720344">
    <property type="component" value="Unassembled WGS sequence"/>
</dbReference>
<keyword evidence="2" id="KW-0564">Palmitate</keyword>
<organism evidence="5 6">
    <name type="scientific">Rhodocyclus gracilis</name>
    <dbReference type="NCBI Taxonomy" id="2929842"/>
    <lineage>
        <taxon>Bacteria</taxon>
        <taxon>Pseudomonadati</taxon>
        <taxon>Pseudomonadota</taxon>
        <taxon>Betaproteobacteria</taxon>
        <taxon>Rhodocyclales</taxon>
        <taxon>Rhodocyclaceae</taxon>
        <taxon>Rhodocyclus</taxon>
    </lineage>
</organism>
<comment type="subcellular location">
    <subcellularLocation>
        <location evidence="2">Cell membrane</location>
        <topology evidence="2">Lipid-anchor</topology>
    </subcellularLocation>
</comment>
<accession>A0ABX0WL29</accession>
<dbReference type="Pfam" id="PF02321">
    <property type="entry name" value="OEP"/>
    <property type="match status" value="2"/>
</dbReference>
<feature type="signal peptide" evidence="2">
    <location>
        <begin position="1"/>
        <end position="19"/>
    </location>
</feature>
<dbReference type="InterPro" id="IPR003423">
    <property type="entry name" value="OMP_efflux"/>
</dbReference>
<comment type="caution">
    <text evidence="5">The sequence shown here is derived from an EMBL/GenBank/DDBJ whole genome shotgun (WGS) entry which is preliminary data.</text>
</comment>
<dbReference type="Gene3D" id="2.20.200.10">
    <property type="entry name" value="Outer membrane efflux proteins (OEP)"/>
    <property type="match status" value="1"/>
</dbReference>
<evidence type="ECO:0000256" key="3">
    <source>
        <dbReference type="SAM" id="Coils"/>
    </source>
</evidence>
<dbReference type="PANTHER" id="PTHR30203:SF30">
    <property type="entry name" value="OUTER MEMBRANE PROTEIN-RELATED"/>
    <property type="match status" value="1"/>
</dbReference>
<keyword evidence="2" id="KW-0472">Membrane</keyword>
<sequence length="517" mass="54211">MNARITPPPTLLASLIALALAGCAVGPDYHRPSATLPESFGEARATAAANDGNASAATAPAASTANPASSTAESSKATAATAAPAADNTDAASQSIRKDWWTLFGDDTLNQLVTQAQASNQDLRLAVARVEEAEGLLREVGAAQFPSVNAQAGSSRTQVSNADYTVMPPRQRDLRTAGLSTSFEIDLWGRLRRATEAARAQALSSRYARDTVELSVAGLVSTAYLSLRAYDAEIIATDESRTSRKDSLRIANSRFEGGLASALDVAQAEGALAAADAQLASLRQQRALMQNQLALLTGQPGLTIAPGDLRQLPLPPLPPAGLPSSLIEGRPDVRQAEETLVAANAKIGVAKAAFFPQLDLTGTLGSESSAMKKLFTSPAGVWSLGLNASMPVFDMGATAARVDQASAQQKQALASYQKAVQTAFKEVMDALVTLRETGESERAQAQRVDATTRAQRIAQARYEAGYSGFLDVLDAQRSANDALVSYVDTRQARLAAVVALFKALGGGWQDNSPRAKD</sequence>
<dbReference type="EMBL" id="JAATWB010000006">
    <property type="protein sequence ID" value="NJA89482.1"/>
    <property type="molecule type" value="Genomic_DNA"/>
</dbReference>
<dbReference type="InterPro" id="IPR010131">
    <property type="entry name" value="MdtP/NodT-like"/>
</dbReference>
<comment type="similarity">
    <text evidence="1 2">Belongs to the outer membrane factor (OMF) (TC 1.B.17) family.</text>
</comment>
<dbReference type="SUPFAM" id="SSF56954">
    <property type="entry name" value="Outer membrane efflux proteins (OEP)"/>
    <property type="match status" value="1"/>
</dbReference>
<dbReference type="Gene3D" id="1.20.1600.10">
    <property type="entry name" value="Outer membrane efflux proteins (OEP)"/>
    <property type="match status" value="1"/>
</dbReference>
<keyword evidence="6" id="KW-1185">Reference proteome</keyword>
<gene>
    <name evidence="5" type="ORF">HCX48_09640</name>
</gene>
<evidence type="ECO:0000256" key="4">
    <source>
        <dbReference type="SAM" id="MobiDB-lite"/>
    </source>
</evidence>
<keyword evidence="2" id="KW-0732">Signal</keyword>
<dbReference type="NCBIfam" id="TIGR01845">
    <property type="entry name" value="outer_NodT"/>
    <property type="match status" value="1"/>
</dbReference>
<keyword evidence="2" id="KW-0449">Lipoprotein</keyword>
<evidence type="ECO:0000256" key="2">
    <source>
        <dbReference type="RuleBase" id="RU362097"/>
    </source>
</evidence>
<feature type="region of interest" description="Disordered" evidence="4">
    <location>
        <begin position="51"/>
        <end position="91"/>
    </location>
</feature>
<keyword evidence="3" id="KW-0175">Coiled coil</keyword>
<evidence type="ECO:0000313" key="5">
    <source>
        <dbReference type="EMBL" id="NJA89482.1"/>
    </source>
</evidence>
<dbReference type="PROSITE" id="PS51257">
    <property type="entry name" value="PROKAR_LIPOPROTEIN"/>
    <property type="match status" value="1"/>
</dbReference>
<feature type="coiled-coil region" evidence="3">
    <location>
        <begin position="265"/>
        <end position="299"/>
    </location>
</feature>
<keyword evidence="2" id="KW-0812">Transmembrane</keyword>
<proteinExistence type="inferred from homology"/>
<evidence type="ECO:0000256" key="1">
    <source>
        <dbReference type="ARBA" id="ARBA00007613"/>
    </source>
</evidence>
<name>A0ABX0WL29_9RHOO</name>
<evidence type="ECO:0000313" key="6">
    <source>
        <dbReference type="Proteomes" id="UP000720344"/>
    </source>
</evidence>
<dbReference type="RefSeq" id="WP_167681993.1">
    <property type="nucleotide sequence ID" value="NZ_JAATWB010000006.1"/>
</dbReference>
<feature type="chain" id="PRO_5045012288" evidence="2">
    <location>
        <begin position="20"/>
        <end position="517"/>
    </location>
</feature>
<dbReference type="PANTHER" id="PTHR30203">
    <property type="entry name" value="OUTER MEMBRANE CATION EFFLUX PROTEIN"/>
    <property type="match status" value="1"/>
</dbReference>
<reference evidence="6" key="1">
    <citation type="submission" date="2020-03" db="EMBL/GenBank/DDBJ databases">
        <title>Whole-genome sequence of the purple nonsulfur bacterium Rhodocyclus tenuis DSM112.</title>
        <authorList>
            <person name="Kyndt J.A."/>
            <person name="Meyer T.E."/>
        </authorList>
    </citation>
    <scope>NUCLEOTIDE SEQUENCE [LARGE SCALE GENOMIC DNA]</scope>
    <source>
        <strain evidence="6">DSM 112</strain>
    </source>
</reference>
<keyword evidence="2" id="KW-1134">Transmembrane beta strand</keyword>
<protein>
    <submittedName>
        <fullName evidence="5">Efflux transporter outer membrane subunit</fullName>
    </submittedName>
</protein>